<evidence type="ECO:0000313" key="3">
    <source>
        <dbReference type="Proteomes" id="UP000615755"/>
    </source>
</evidence>
<name>A0ABR9EBX1_9GAMM</name>
<feature type="domain" description="DUF7661" evidence="1">
    <location>
        <begin position="4"/>
        <end position="72"/>
    </location>
</feature>
<accession>A0ABR9EBX1</accession>
<sequence length="73" mass="8645">MMVIKFNVFGKHMSVLRCGQEWQLYHESDTSLRVRVYDVVLPPELQQTELSNYLDDIYHEYASETHPAVIKMN</sequence>
<comment type="caution">
    <text evidence="2">The sequence shown here is derived from an EMBL/GenBank/DDBJ whole genome shotgun (WGS) entry which is preliminary data.</text>
</comment>
<dbReference type="EMBL" id="AQGV01000012">
    <property type="protein sequence ID" value="MBE0368487.1"/>
    <property type="molecule type" value="Genomic_DNA"/>
</dbReference>
<dbReference type="InterPro" id="IPR056078">
    <property type="entry name" value="DUF7661"/>
</dbReference>
<reference evidence="2 3" key="1">
    <citation type="submission" date="2015-03" db="EMBL/GenBank/DDBJ databases">
        <title>Genome sequence of Pseudoalteromonas aurantia.</title>
        <authorList>
            <person name="Xie B.-B."/>
            <person name="Rong J.-C."/>
            <person name="Qin Q.-L."/>
            <person name="Zhang Y.-Z."/>
        </authorList>
    </citation>
    <scope>NUCLEOTIDE SEQUENCE [LARGE SCALE GENOMIC DNA]</scope>
    <source>
        <strain evidence="2 3">208</strain>
    </source>
</reference>
<proteinExistence type="predicted"/>
<gene>
    <name evidence="2" type="ORF">PAUR_a2098</name>
</gene>
<organism evidence="2 3">
    <name type="scientific">Pseudoalteromonas aurantia 208</name>
    <dbReference type="NCBI Taxonomy" id="1314867"/>
    <lineage>
        <taxon>Bacteria</taxon>
        <taxon>Pseudomonadati</taxon>
        <taxon>Pseudomonadota</taxon>
        <taxon>Gammaproteobacteria</taxon>
        <taxon>Alteromonadales</taxon>
        <taxon>Pseudoalteromonadaceae</taxon>
        <taxon>Pseudoalteromonas</taxon>
    </lineage>
</organism>
<dbReference type="Proteomes" id="UP000615755">
    <property type="component" value="Unassembled WGS sequence"/>
</dbReference>
<dbReference type="Pfam" id="PF24697">
    <property type="entry name" value="DUF7661"/>
    <property type="match status" value="1"/>
</dbReference>
<evidence type="ECO:0000259" key="1">
    <source>
        <dbReference type="Pfam" id="PF24697"/>
    </source>
</evidence>
<evidence type="ECO:0000313" key="2">
    <source>
        <dbReference type="EMBL" id="MBE0368487.1"/>
    </source>
</evidence>
<keyword evidence="3" id="KW-1185">Reference proteome</keyword>
<protein>
    <recommendedName>
        <fullName evidence="1">DUF7661 domain-containing protein</fullName>
    </recommendedName>
</protein>